<evidence type="ECO:0000256" key="5">
    <source>
        <dbReference type="SAM" id="MobiDB-lite"/>
    </source>
</evidence>
<dbReference type="GO" id="GO:0000978">
    <property type="term" value="F:RNA polymerase II cis-regulatory region sequence-specific DNA binding"/>
    <property type="evidence" value="ECO:0007669"/>
    <property type="project" value="TreeGrafter"/>
</dbReference>
<dbReference type="GO" id="GO:0005634">
    <property type="term" value="C:nucleus"/>
    <property type="evidence" value="ECO:0007669"/>
    <property type="project" value="UniProtKB-SubCell"/>
</dbReference>
<dbReference type="Proteomes" id="UP000323386">
    <property type="component" value="Unassembled WGS sequence"/>
</dbReference>
<dbReference type="GO" id="GO:0046983">
    <property type="term" value="F:protein dimerization activity"/>
    <property type="evidence" value="ECO:0007669"/>
    <property type="project" value="InterPro"/>
</dbReference>
<evidence type="ECO:0000256" key="1">
    <source>
        <dbReference type="ARBA" id="ARBA00004123"/>
    </source>
</evidence>
<evidence type="ECO:0000256" key="4">
    <source>
        <dbReference type="ARBA" id="ARBA00023242"/>
    </source>
</evidence>
<feature type="region of interest" description="Disordered" evidence="5">
    <location>
        <begin position="418"/>
        <end position="452"/>
    </location>
</feature>
<keyword evidence="3" id="KW-0804">Transcription</keyword>
<feature type="region of interest" description="Disordered" evidence="5">
    <location>
        <begin position="1"/>
        <end position="50"/>
    </location>
</feature>
<feature type="compositionally biased region" description="Low complexity" evidence="5">
    <location>
        <begin position="201"/>
        <end position="212"/>
    </location>
</feature>
<feature type="compositionally biased region" description="Low complexity" evidence="5">
    <location>
        <begin position="9"/>
        <end position="32"/>
    </location>
</feature>
<comment type="subcellular location">
    <subcellularLocation>
        <location evidence="1">Nucleus</location>
    </subcellularLocation>
</comment>
<gene>
    <name evidence="7" type="ORF">PSFLO_00071</name>
</gene>
<keyword evidence="4" id="KW-0539">Nucleus</keyword>
<dbReference type="GO" id="GO:0000981">
    <property type="term" value="F:DNA-binding transcription factor activity, RNA polymerase II-specific"/>
    <property type="evidence" value="ECO:0007669"/>
    <property type="project" value="TreeGrafter"/>
</dbReference>
<sequence length="485" mass="51932">MPSARRNKPASSSTTSVPTPAAESTASSASPPKKSRVLRRKTDHSVIERRRREKINEKLVQLQSVVPACRRECQDLFERRFDGATATAAESSKRQTSTDKLAKAKEDMQHKIRTSMVLEKLCIISHTVDYVLELRAELEQLKGRCRSEHGATSPGTSPADTERLLGKSMADHYQEAHPPSQTQACVGEAEVSKRRVARGRSASTSTASSSTPTTPPQSPRHACTPSISKIVELPGGGRLQDDRTLSAPSCSHVAKKVRLHWGSDRVRSSAVKNARCRGSDHGFDEPAAATAKSSAAIECCDACEDVEGDHLPSDGLCSDASCCGDAGADDDDDDDDAGCCPSTTTPVHPADACTTAHWTPALKRKLDADDDGQPAGIWPLSAHSACCSGTAPPRPSLPPPGQLFPHLCHGAWSADPRTRGRLLLPKPHSRHPASAQRSTARPSGGPSSPSIAANAVSLYSSTRMTSLPRSRYHHLHQCSHRFPAT</sequence>
<dbReference type="OrthoDB" id="690068at2759"/>
<accession>A0A5C3ERW5</accession>
<keyword evidence="2" id="KW-0805">Transcription regulation</keyword>
<dbReference type="Gene3D" id="4.10.280.10">
    <property type="entry name" value="Helix-loop-helix DNA-binding domain"/>
    <property type="match status" value="1"/>
</dbReference>
<evidence type="ECO:0000256" key="2">
    <source>
        <dbReference type="ARBA" id="ARBA00023015"/>
    </source>
</evidence>
<dbReference type="InterPro" id="IPR011598">
    <property type="entry name" value="bHLH_dom"/>
</dbReference>
<dbReference type="InterPro" id="IPR051732">
    <property type="entry name" value="USF"/>
</dbReference>
<name>A0A5C3ERW5_9BASI</name>
<evidence type="ECO:0000313" key="8">
    <source>
        <dbReference type="Proteomes" id="UP000323386"/>
    </source>
</evidence>
<dbReference type="PROSITE" id="PS50888">
    <property type="entry name" value="BHLH"/>
    <property type="match status" value="1"/>
</dbReference>
<evidence type="ECO:0000313" key="7">
    <source>
        <dbReference type="EMBL" id="SPO34600.1"/>
    </source>
</evidence>
<dbReference type="SMART" id="SM00353">
    <property type="entry name" value="HLH"/>
    <property type="match status" value="1"/>
</dbReference>
<protein>
    <recommendedName>
        <fullName evidence="6">BHLH domain-containing protein</fullName>
    </recommendedName>
</protein>
<organism evidence="7 8">
    <name type="scientific">Pseudozyma flocculosa</name>
    <dbReference type="NCBI Taxonomy" id="84751"/>
    <lineage>
        <taxon>Eukaryota</taxon>
        <taxon>Fungi</taxon>
        <taxon>Dikarya</taxon>
        <taxon>Basidiomycota</taxon>
        <taxon>Ustilaginomycotina</taxon>
        <taxon>Ustilaginomycetes</taxon>
        <taxon>Ustilaginales</taxon>
        <taxon>Ustilaginaceae</taxon>
        <taxon>Pseudozyma</taxon>
    </lineage>
</organism>
<dbReference type="PANTHER" id="PTHR46117:SF3">
    <property type="entry name" value="FI24210P1"/>
    <property type="match status" value="1"/>
</dbReference>
<dbReference type="InterPro" id="IPR036638">
    <property type="entry name" value="HLH_DNA-bd_sf"/>
</dbReference>
<dbReference type="PANTHER" id="PTHR46117">
    <property type="entry name" value="FI24210P1"/>
    <property type="match status" value="1"/>
</dbReference>
<reference evidence="7 8" key="1">
    <citation type="submission" date="2018-03" db="EMBL/GenBank/DDBJ databases">
        <authorList>
            <person name="Guldener U."/>
        </authorList>
    </citation>
    <scope>NUCLEOTIDE SEQUENCE [LARGE SCALE GENOMIC DNA]</scope>
    <source>
        <strain evidence="7 8">DAOM196992</strain>
    </source>
</reference>
<feature type="compositionally biased region" description="Basic residues" evidence="5">
    <location>
        <begin position="33"/>
        <end position="42"/>
    </location>
</feature>
<dbReference type="AlphaFoldDB" id="A0A5C3ERW5"/>
<feature type="domain" description="BHLH" evidence="6">
    <location>
        <begin position="39"/>
        <end position="134"/>
    </location>
</feature>
<dbReference type="Pfam" id="PF00010">
    <property type="entry name" value="HLH"/>
    <property type="match status" value="1"/>
</dbReference>
<feature type="region of interest" description="Disordered" evidence="5">
    <location>
        <begin position="171"/>
        <end position="223"/>
    </location>
</feature>
<evidence type="ECO:0000259" key="6">
    <source>
        <dbReference type="PROSITE" id="PS50888"/>
    </source>
</evidence>
<keyword evidence="8" id="KW-1185">Reference proteome</keyword>
<proteinExistence type="predicted"/>
<dbReference type="SUPFAM" id="SSF47459">
    <property type="entry name" value="HLH, helix-loop-helix DNA-binding domain"/>
    <property type="match status" value="1"/>
</dbReference>
<evidence type="ECO:0000256" key="3">
    <source>
        <dbReference type="ARBA" id="ARBA00023163"/>
    </source>
</evidence>
<dbReference type="EMBL" id="OOIP01000001">
    <property type="protein sequence ID" value="SPO34600.1"/>
    <property type="molecule type" value="Genomic_DNA"/>
</dbReference>